<comment type="caution">
    <text evidence="2">The sequence shown here is derived from an EMBL/GenBank/DDBJ whole genome shotgun (WGS) entry which is preliminary data.</text>
</comment>
<dbReference type="Gene3D" id="3.60.10.10">
    <property type="entry name" value="Endonuclease/exonuclease/phosphatase"/>
    <property type="match status" value="1"/>
</dbReference>
<sequence>MIGGEYWAEWIATLNMVIHNLICGVHRSMIGGEYWAEWIATLNMVIHNTGDTPSFCRGSSESYMDVTCSTQNVAHKMSEWQVLGPENLSDYAYILFEIVNSSGQKRPKQGDKLEQIRTLQKLLLKRRSSRVTNRNLFKDLNSDDHQSPPGVSPVDMDTTFCSTASLVRAVCPGSSKKLGRVVAPLAANKTNADVVPREDPNRIELSSPRGRENARSVPQEGGLPPPISRPQRRRTPPEAPLEAHIDQPPVSRENGIPPIVLREKSGWCGISAEIRRKGLNFLKAQNIAEGIRVFPTAESDFRGIVKFFTSEKIPFHTYQLPSEKGLNVVIRGIPSEIPEDQILKHLRELGFSPDSVARLRRRRGGASMPLVLVKLSS</sequence>
<dbReference type="InterPro" id="IPR036691">
    <property type="entry name" value="Endo/exonu/phosph_ase_sf"/>
</dbReference>
<dbReference type="PANTHER" id="PTHR33273:SF4">
    <property type="entry name" value="ENDONUCLEASE_EXONUCLEASE_PHOSPHATASE DOMAIN-CONTAINING PROTEIN"/>
    <property type="match status" value="1"/>
</dbReference>
<proteinExistence type="predicted"/>
<keyword evidence="3" id="KW-1185">Reference proteome</keyword>
<accession>A0AAW1KGA3</accession>
<organism evidence="2 3">
    <name type="scientific">Popillia japonica</name>
    <name type="common">Japanese beetle</name>
    <dbReference type="NCBI Taxonomy" id="7064"/>
    <lineage>
        <taxon>Eukaryota</taxon>
        <taxon>Metazoa</taxon>
        <taxon>Ecdysozoa</taxon>
        <taxon>Arthropoda</taxon>
        <taxon>Hexapoda</taxon>
        <taxon>Insecta</taxon>
        <taxon>Pterygota</taxon>
        <taxon>Neoptera</taxon>
        <taxon>Endopterygota</taxon>
        <taxon>Coleoptera</taxon>
        <taxon>Polyphaga</taxon>
        <taxon>Scarabaeiformia</taxon>
        <taxon>Scarabaeidae</taxon>
        <taxon>Rutelinae</taxon>
        <taxon>Popillia</taxon>
    </lineage>
</organism>
<reference evidence="2 3" key="1">
    <citation type="journal article" date="2024" name="BMC Genomics">
        <title>De novo assembly and annotation of Popillia japonica's genome with initial clues to its potential as an invasive pest.</title>
        <authorList>
            <person name="Cucini C."/>
            <person name="Boschi S."/>
            <person name="Funari R."/>
            <person name="Cardaioli E."/>
            <person name="Iannotti N."/>
            <person name="Marturano G."/>
            <person name="Paoli F."/>
            <person name="Bruttini M."/>
            <person name="Carapelli A."/>
            <person name="Frati F."/>
            <person name="Nardi F."/>
        </authorList>
    </citation>
    <scope>NUCLEOTIDE SEQUENCE [LARGE SCALE GENOMIC DNA]</scope>
    <source>
        <strain evidence="2">DMR45628</strain>
    </source>
</reference>
<protein>
    <submittedName>
        <fullName evidence="2">Uncharacterized protein</fullName>
    </submittedName>
</protein>
<evidence type="ECO:0000256" key="1">
    <source>
        <dbReference type="SAM" id="MobiDB-lite"/>
    </source>
</evidence>
<evidence type="ECO:0000313" key="3">
    <source>
        <dbReference type="Proteomes" id="UP001458880"/>
    </source>
</evidence>
<feature type="region of interest" description="Disordered" evidence="1">
    <location>
        <begin position="192"/>
        <end position="256"/>
    </location>
</feature>
<dbReference type="EMBL" id="JASPKY010000247">
    <property type="protein sequence ID" value="KAK9717100.1"/>
    <property type="molecule type" value="Genomic_DNA"/>
</dbReference>
<evidence type="ECO:0000313" key="2">
    <source>
        <dbReference type="EMBL" id="KAK9717100.1"/>
    </source>
</evidence>
<dbReference type="PANTHER" id="PTHR33273">
    <property type="entry name" value="DOMAIN-CONTAINING PROTEIN, PUTATIVE-RELATED"/>
    <property type="match status" value="1"/>
</dbReference>
<dbReference type="AlphaFoldDB" id="A0AAW1KGA3"/>
<gene>
    <name evidence="2" type="ORF">QE152_g24371</name>
</gene>
<name>A0AAW1KGA3_POPJA</name>
<dbReference type="Proteomes" id="UP001458880">
    <property type="component" value="Unassembled WGS sequence"/>
</dbReference>
<dbReference type="SUPFAM" id="SSF56219">
    <property type="entry name" value="DNase I-like"/>
    <property type="match status" value="1"/>
</dbReference>